<accession>A0A4V3D5S7</accession>
<proteinExistence type="predicted"/>
<keyword evidence="2" id="KW-1185">Reference proteome</keyword>
<dbReference type="RefSeq" id="WP_133579846.1">
    <property type="nucleotide sequence ID" value="NZ_SNYJ01000004.1"/>
</dbReference>
<comment type="caution">
    <text evidence="1">The sequence shown here is derived from an EMBL/GenBank/DDBJ whole genome shotgun (WGS) entry which is preliminary data.</text>
</comment>
<evidence type="ECO:0000313" key="1">
    <source>
        <dbReference type="EMBL" id="TDQ41257.1"/>
    </source>
</evidence>
<gene>
    <name evidence="1" type="ORF">EV213_104255</name>
</gene>
<protein>
    <submittedName>
        <fullName evidence="1">Uncharacterized protein</fullName>
    </submittedName>
</protein>
<organism evidence="1 2">
    <name type="scientific">Aureibacillus halotolerans</name>
    <dbReference type="NCBI Taxonomy" id="1508390"/>
    <lineage>
        <taxon>Bacteria</taxon>
        <taxon>Bacillati</taxon>
        <taxon>Bacillota</taxon>
        <taxon>Bacilli</taxon>
        <taxon>Bacillales</taxon>
        <taxon>Bacillaceae</taxon>
        <taxon>Aureibacillus</taxon>
    </lineage>
</organism>
<reference evidence="1 2" key="1">
    <citation type="submission" date="2019-03" db="EMBL/GenBank/DDBJ databases">
        <title>Genomic Encyclopedia of Type Strains, Phase IV (KMG-IV): sequencing the most valuable type-strain genomes for metagenomic binning, comparative biology and taxonomic classification.</title>
        <authorList>
            <person name="Goeker M."/>
        </authorList>
    </citation>
    <scope>NUCLEOTIDE SEQUENCE [LARGE SCALE GENOMIC DNA]</scope>
    <source>
        <strain evidence="1 2">DSM 28697</strain>
    </source>
</reference>
<sequence>MKKIWLGSSLMAVVLIIAGVFTLTVSFAEKKPITNPTILFLEPTDAILFENGQPVETATGEAVVKKVNAMELAYEENKATLSLDLDGTEQSMDVTVDLYPSQLHMFGNEKLIGSEVDLDSAYELTFFRIENPTTSWTLLSSNLHLEGKPSLAAGIKDAHTNKMYYVQQAIPDTAFQVLFQAAEQQLSLSTLTLEELKQLEWSYLFLGNDQLPSGEVEIEVHADGEM</sequence>
<evidence type="ECO:0000313" key="2">
    <source>
        <dbReference type="Proteomes" id="UP000295632"/>
    </source>
</evidence>
<dbReference type="AlphaFoldDB" id="A0A4V3D5S7"/>
<dbReference type="EMBL" id="SNYJ01000004">
    <property type="protein sequence ID" value="TDQ41257.1"/>
    <property type="molecule type" value="Genomic_DNA"/>
</dbReference>
<dbReference type="Proteomes" id="UP000295632">
    <property type="component" value="Unassembled WGS sequence"/>
</dbReference>
<name>A0A4V3D5S7_9BACI</name>